<evidence type="ECO:0000259" key="2">
    <source>
        <dbReference type="Pfam" id="PF00582"/>
    </source>
</evidence>
<gene>
    <name evidence="3" type="ordered locus">P700755_003026</name>
</gene>
<dbReference type="InterPro" id="IPR006015">
    <property type="entry name" value="Universal_stress_UspA"/>
</dbReference>
<dbReference type="KEGG" id="ptq:P700755_003026"/>
<evidence type="ECO:0000256" key="1">
    <source>
        <dbReference type="ARBA" id="ARBA00008791"/>
    </source>
</evidence>
<dbReference type="STRING" id="313595.P700755_003026"/>
<dbReference type="SUPFAM" id="SSF52402">
    <property type="entry name" value="Adenine nucleotide alpha hydrolases-like"/>
    <property type="match status" value="2"/>
</dbReference>
<reference evidence="3" key="1">
    <citation type="submission" date="2006-03" db="EMBL/GenBank/DDBJ databases">
        <authorList>
            <person name="Bowman J."/>
            <person name="Ferriera S."/>
            <person name="Johnson J."/>
            <person name="Kravitz S."/>
            <person name="Halpern A."/>
            <person name="Remington K."/>
            <person name="Beeson K."/>
            <person name="Tran B."/>
            <person name="Rogers Y.-H."/>
            <person name="Friedman R."/>
            <person name="Venter J.C."/>
        </authorList>
    </citation>
    <scope>NUCLEOTIDE SEQUENCE [LARGE SCALE GENOMIC DNA]</scope>
    <source>
        <strain evidence="3">ATCC 700755</strain>
    </source>
</reference>
<keyword evidence="4" id="KW-1185">Reference proteome</keyword>
<feature type="domain" description="UspA" evidence="2">
    <location>
        <begin position="1"/>
        <end position="144"/>
    </location>
</feature>
<dbReference type="PRINTS" id="PR01438">
    <property type="entry name" value="UNVRSLSTRESS"/>
</dbReference>
<dbReference type="CDD" id="cd00293">
    <property type="entry name" value="USP-like"/>
    <property type="match status" value="1"/>
</dbReference>
<dbReference type="Proteomes" id="UP000008514">
    <property type="component" value="Chromosome"/>
</dbReference>
<dbReference type="PANTHER" id="PTHR46268">
    <property type="entry name" value="STRESS RESPONSE PROTEIN NHAX"/>
    <property type="match status" value="1"/>
</dbReference>
<protein>
    <submittedName>
        <fullName evidence="3">Universal stress protein, UspA family</fullName>
    </submittedName>
</protein>
<evidence type="ECO:0000313" key="4">
    <source>
        <dbReference type="Proteomes" id="UP000008514"/>
    </source>
</evidence>
<evidence type="ECO:0000313" key="3">
    <source>
        <dbReference type="EMBL" id="AFU69702.1"/>
    </source>
</evidence>
<dbReference type="InterPro" id="IPR006016">
    <property type="entry name" value="UspA"/>
</dbReference>
<dbReference type="RefSeq" id="WP_015025256.1">
    <property type="nucleotide sequence ID" value="NC_018721.1"/>
</dbReference>
<reference evidence="3" key="2">
    <citation type="submission" date="2012-09" db="EMBL/GenBank/DDBJ databases">
        <title>The complete sequence of Psychroflexus torquis an extreme psychrophile from sea-ice that is stimulated by light.</title>
        <authorList>
            <person name="Feng S."/>
            <person name="Powell S.M."/>
            <person name="Bowman J.P."/>
        </authorList>
    </citation>
    <scope>NUCLEOTIDE SEQUENCE [LARGE SCALE GENOMIC DNA]</scope>
    <source>
        <strain evidence="3">ATCC 700755</strain>
    </source>
</reference>
<dbReference type="Gene3D" id="3.40.50.12370">
    <property type="match status" value="1"/>
</dbReference>
<dbReference type="Pfam" id="PF00582">
    <property type="entry name" value="Usp"/>
    <property type="match status" value="1"/>
</dbReference>
<dbReference type="HOGENOM" id="CLU_049301_2_4_10"/>
<comment type="similarity">
    <text evidence="1">Belongs to the universal stress protein A family.</text>
</comment>
<name>K4IGQ2_PSYTT</name>
<dbReference type="AlphaFoldDB" id="K4IGQ2"/>
<dbReference type="eggNOG" id="COG0589">
    <property type="taxonomic scope" value="Bacteria"/>
</dbReference>
<organism evidence="3 4">
    <name type="scientific">Psychroflexus torquis (strain ATCC 700755 / CIP 106069 / ACAM 623)</name>
    <dbReference type="NCBI Taxonomy" id="313595"/>
    <lineage>
        <taxon>Bacteria</taxon>
        <taxon>Pseudomonadati</taxon>
        <taxon>Bacteroidota</taxon>
        <taxon>Flavobacteriia</taxon>
        <taxon>Flavobacteriales</taxon>
        <taxon>Flavobacteriaceae</taxon>
        <taxon>Psychroflexus</taxon>
    </lineage>
</organism>
<dbReference type="EMBL" id="CP003879">
    <property type="protein sequence ID" value="AFU69702.1"/>
    <property type="molecule type" value="Genomic_DNA"/>
</dbReference>
<sequence>MMQHILIPTDFSQHAWNATSYALQFFKSVNTTFHFFHIEKPNDLSENPLHLDSLVTSKTASEGSLKMKEWRQKVTAYDTSTNHYFKEESVESSFVEAIKTYIIKHSIDLLVMGSKGSSCFTGRAIGSKTARVITRVKCPVLIIPEKAVFKKPTRIGLLTDFNLVYKNKVIKTLLAVADIYKSSISVLRVAQAENALEDSQNSNRELLKNQLKEVSHSFHVIENPNLETAVQSFVDSMQIEMIAMIAKNLNLFQRLLFKPQDPNKNYPMHIPFLVLHE</sequence>
<proteinExistence type="inferred from homology"/>
<dbReference type="PANTHER" id="PTHR46268:SF6">
    <property type="entry name" value="UNIVERSAL STRESS PROTEIN UP12"/>
    <property type="match status" value="1"/>
</dbReference>
<accession>K4IGQ2</accession>